<dbReference type="InterPro" id="IPR050832">
    <property type="entry name" value="Bact_Acetyltransf"/>
</dbReference>
<dbReference type="EMBL" id="CP011129">
    <property type="protein sequence ID" value="ALN81181.1"/>
    <property type="molecule type" value="Genomic_DNA"/>
</dbReference>
<dbReference type="STRING" id="84531.LA76x_3053"/>
<name>A0A0S2FCK9_LYSAN</name>
<evidence type="ECO:0000259" key="3">
    <source>
        <dbReference type="PROSITE" id="PS51186"/>
    </source>
</evidence>
<dbReference type="InterPro" id="IPR000182">
    <property type="entry name" value="GNAT_dom"/>
</dbReference>
<dbReference type="CDD" id="cd04301">
    <property type="entry name" value="NAT_SF"/>
    <property type="match status" value="1"/>
</dbReference>
<dbReference type="GO" id="GO:0016747">
    <property type="term" value="F:acyltransferase activity, transferring groups other than amino-acyl groups"/>
    <property type="evidence" value="ECO:0007669"/>
    <property type="project" value="InterPro"/>
</dbReference>
<dbReference type="InterPro" id="IPR016181">
    <property type="entry name" value="Acyl_CoA_acyltransferase"/>
</dbReference>
<dbReference type="PATRIC" id="fig|84531.8.peg.3061"/>
<reference evidence="4 5" key="1">
    <citation type="journal article" date="2015" name="BMC Genomics">
        <title>Comparative genomics and metabolic profiling of the genus Lysobacter.</title>
        <authorList>
            <person name="de Bruijn I."/>
            <person name="Cheng X."/>
            <person name="de Jager V."/>
            <person name="Exposito R.G."/>
            <person name="Watrous J."/>
            <person name="Patel N."/>
            <person name="Postma J."/>
            <person name="Dorrestein P.C."/>
            <person name="Kobayashi D."/>
            <person name="Raaijmakers J.M."/>
        </authorList>
    </citation>
    <scope>NUCLEOTIDE SEQUENCE [LARGE SCALE GENOMIC DNA]</scope>
    <source>
        <strain evidence="4 5">76</strain>
    </source>
</reference>
<sequence>MNVMHSAAPLSFPQERSGIGTLPASLSGRGIGLRAARGEDIDWLRLLYRDLRAPEFAELGWPQSALHAFLDQQFMLQHVHYLRHYGEAEFLIVEQAGRPVGRFYLLREAREHLLVDISLAPASCGQGLGGALIAMAQQEAAALGRGMRLHVESANTAAQRLYDRLGFRVVEALPTHIMMRWTPAQG</sequence>
<gene>
    <name evidence="4" type="ORF">LA76x_3053</name>
</gene>
<evidence type="ECO:0000313" key="5">
    <source>
        <dbReference type="Proteomes" id="UP000060787"/>
    </source>
</evidence>
<evidence type="ECO:0000256" key="2">
    <source>
        <dbReference type="ARBA" id="ARBA00023315"/>
    </source>
</evidence>
<keyword evidence="1 4" id="KW-0808">Transferase</keyword>
<dbReference type="Proteomes" id="UP000060787">
    <property type="component" value="Chromosome"/>
</dbReference>
<evidence type="ECO:0000256" key="1">
    <source>
        <dbReference type="ARBA" id="ARBA00022679"/>
    </source>
</evidence>
<feature type="domain" description="N-acetyltransferase" evidence="3">
    <location>
        <begin position="31"/>
        <end position="184"/>
    </location>
</feature>
<dbReference type="Gene3D" id="3.40.630.30">
    <property type="match status" value="1"/>
</dbReference>
<dbReference type="SUPFAM" id="SSF55729">
    <property type="entry name" value="Acyl-CoA N-acyltransferases (Nat)"/>
    <property type="match status" value="1"/>
</dbReference>
<dbReference type="Pfam" id="PF00583">
    <property type="entry name" value="Acetyltransf_1"/>
    <property type="match status" value="1"/>
</dbReference>
<dbReference type="eggNOG" id="COG0456">
    <property type="taxonomic scope" value="Bacteria"/>
</dbReference>
<keyword evidence="5" id="KW-1185">Reference proteome</keyword>
<proteinExistence type="predicted"/>
<dbReference type="AlphaFoldDB" id="A0A0S2FCK9"/>
<keyword evidence="2" id="KW-0012">Acyltransferase</keyword>
<dbReference type="PANTHER" id="PTHR43877:SF2">
    <property type="entry name" value="AMINOALKYLPHOSPHONATE N-ACETYLTRANSFERASE-RELATED"/>
    <property type="match status" value="1"/>
</dbReference>
<dbReference type="KEGG" id="lab:LA76x_3053"/>
<dbReference type="PROSITE" id="PS51186">
    <property type="entry name" value="GNAT"/>
    <property type="match status" value="1"/>
</dbReference>
<organism evidence="4 5">
    <name type="scientific">Lysobacter antibioticus</name>
    <dbReference type="NCBI Taxonomy" id="84531"/>
    <lineage>
        <taxon>Bacteria</taxon>
        <taxon>Pseudomonadati</taxon>
        <taxon>Pseudomonadota</taxon>
        <taxon>Gammaproteobacteria</taxon>
        <taxon>Lysobacterales</taxon>
        <taxon>Lysobacteraceae</taxon>
        <taxon>Lysobacter</taxon>
    </lineage>
</organism>
<evidence type="ECO:0000313" key="4">
    <source>
        <dbReference type="EMBL" id="ALN81181.1"/>
    </source>
</evidence>
<accession>A0A0S2FCK9</accession>
<protein>
    <submittedName>
        <fullName evidence="4">Acetyltransferase family protein</fullName>
    </submittedName>
</protein>
<dbReference type="PANTHER" id="PTHR43877">
    <property type="entry name" value="AMINOALKYLPHOSPHONATE N-ACETYLTRANSFERASE-RELATED-RELATED"/>
    <property type="match status" value="1"/>
</dbReference>